<dbReference type="Pfam" id="PF00668">
    <property type="entry name" value="Condensation"/>
    <property type="match status" value="1"/>
</dbReference>
<dbReference type="InterPro" id="IPR001242">
    <property type="entry name" value="Condensation_dom"/>
</dbReference>
<feature type="domain" description="Condensation" evidence="1">
    <location>
        <begin position="67"/>
        <end position="459"/>
    </location>
</feature>
<dbReference type="SUPFAM" id="SSF52777">
    <property type="entry name" value="CoA-dependent acyltransferases"/>
    <property type="match status" value="2"/>
</dbReference>
<dbReference type="EMBL" id="JAURTK010000006">
    <property type="protein sequence ID" value="MDP9649643.1"/>
    <property type="molecule type" value="Genomic_DNA"/>
</dbReference>
<sequence length="529" mass="57648">MISESRAFALLVELYRRGGRITPQGERLIVSGATQALSSDIRIELAHAKPALVMLLGGHGESNDTRDGVPLSGAQQEIWAVEQALPGTTRFNLTSNVLLRGRFSTGAAADALAALIERHAALRTRFAQAPLACPRQFVRAATGVAADIERGLQRLPENAGALLRQIALEQNARPFDLAGGPLFGLHMLTFGDGHVVLTLRRHHIASDGVSFALLVDDFCRFYRAFADGDTPSVSPPLGYPAFVAYEAAALERQGPDTLRTWWRDALGGSAAYAEPSIAMDGAATGSLRFVIDATTTGALRDLARRCGESLYSTMFALFRVLLEAHEAPGAECVGVDASMRDAAEFDRTVGLFINRLPIVHPFDPNAAFVSMIEKAGRKVRAALAHKWLAHHEFGSLRRTRGQPLFSYLFGFHNNAHATFALPDCRLLERFAHREHEQDVPFVCYLTDVGAALSVSVAYRATPQLQTLAVDFAAAYRQLARFAIVTPDIRCGDLVASLRARRRSIDADRRRAFAEFKRRRPAADGGHANA</sequence>
<organism evidence="2 3">
    <name type="scientific">Paraburkholderia caledonica</name>
    <dbReference type="NCBI Taxonomy" id="134536"/>
    <lineage>
        <taxon>Bacteria</taxon>
        <taxon>Pseudomonadati</taxon>
        <taxon>Pseudomonadota</taxon>
        <taxon>Betaproteobacteria</taxon>
        <taxon>Burkholderiales</taxon>
        <taxon>Burkholderiaceae</taxon>
        <taxon>Paraburkholderia</taxon>
    </lineage>
</organism>
<dbReference type="GO" id="GO:0009239">
    <property type="term" value="P:enterobactin biosynthetic process"/>
    <property type="evidence" value="ECO:0007669"/>
    <property type="project" value="TreeGrafter"/>
</dbReference>
<dbReference type="PANTHER" id="PTHR45527">
    <property type="entry name" value="NONRIBOSOMAL PEPTIDE SYNTHETASE"/>
    <property type="match status" value="1"/>
</dbReference>
<evidence type="ECO:0000259" key="1">
    <source>
        <dbReference type="Pfam" id="PF00668"/>
    </source>
</evidence>
<dbReference type="Gene3D" id="3.30.559.10">
    <property type="entry name" value="Chloramphenicol acetyltransferase-like domain"/>
    <property type="match status" value="1"/>
</dbReference>
<dbReference type="Gene3D" id="3.30.559.30">
    <property type="entry name" value="Nonribosomal peptide synthetase, condensation domain"/>
    <property type="match status" value="1"/>
</dbReference>
<protein>
    <recommendedName>
        <fullName evidence="1">Condensation domain-containing protein</fullName>
    </recommendedName>
</protein>
<proteinExistence type="predicted"/>
<dbReference type="GO" id="GO:0047527">
    <property type="term" value="F:2,3-dihydroxybenzoate-serine ligase activity"/>
    <property type="evidence" value="ECO:0007669"/>
    <property type="project" value="TreeGrafter"/>
</dbReference>
<dbReference type="GO" id="GO:0005829">
    <property type="term" value="C:cytosol"/>
    <property type="evidence" value="ECO:0007669"/>
    <property type="project" value="TreeGrafter"/>
</dbReference>
<evidence type="ECO:0000313" key="2">
    <source>
        <dbReference type="EMBL" id="MDP9649643.1"/>
    </source>
</evidence>
<dbReference type="PANTHER" id="PTHR45527:SF1">
    <property type="entry name" value="FATTY ACID SYNTHASE"/>
    <property type="match status" value="1"/>
</dbReference>
<dbReference type="Proteomes" id="UP001229486">
    <property type="component" value="Unassembled WGS sequence"/>
</dbReference>
<dbReference type="AlphaFoldDB" id="A0AB73IHY3"/>
<gene>
    <name evidence="2" type="ORF">J2793_005110</name>
</gene>
<reference evidence="2" key="1">
    <citation type="submission" date="2023-07" db="EMBL/GenBank/DDBJ databases">
        <title>Sorghum-associated microbial communities from plants grown in Nebraska, USA.</title>
        <authorList>
            <person name="Schachtman D."/>
        </authorList>
    </citation>
    <scope>NUCLEOTIDE SEQUENCE</scope>
    <source>
        <strain evidence="2">DS1061</strain>
    </source>
</reference>
<name>A0AB73IHY3_9BURK</name>
<evidence type="ECO:0000313" key="3">
    <source>
        <dbReference type="Proteomes" id="UP001229486"/>
    </source>
</evidence>
<dbReference type="RefSeq" id="WP_392394923.1">
    <property type="nucleotide sequence ID" value="NZ_JAURTK010000006.1"/>
</dbReference>
<accession>A0AB73IHY3</accession>
<dbReference type="GO" id="GO:0043041">
    <property type="term" value="P:amino acid activation for nonribosomal peptide biosynthetic process"/>
    <property type="evidence" value="ECO:0007669"/>
    <property type="project" value="TreeGrafter"/>
</dbReference>
<dbReference type="GO" id="GO:0009366">
    <property type="term" value="C:enterobactin synthetase complex"/>
    <property type="evidence" value="ECO:0007669"/>
    <property type="project" value="TreeGrafter"/>
</dbReference>
<dbReference type="InterPro" id="IPR023213">
    <property type="entry name" value="CAT-like_dom_sf"/>
</dbReference>
<comment type="caution">
    <text evidence="2">The sequence shown here is derived from an EMBL/GenBank/DDBJ whole genome shotgun (WGS) entry which is preliminary data.</text>
</comment>
<dbReference type="GO" id="GO:0031177">
    <property type="term" value="F:phosphopantetheine binding"/>
    <property type="evidence" value="ECO:0007669"/>
    <property type="project" value="TreeGrafter"/>
</dbReference>